<dbReference type="SMART" id="SM00450">
    <property type="entry name" value="RHOD"/>
    <property type="match status" value="1"/>
</dbReference>
<dbReference type="KEGG" id="pgz:C2E15_14665"/>
<dbReference type="Proteomes" id="UP000238365">
    <property type="component" value="Chromosome"/>
</dbReference>
<dbReference type="Gene3D" id="3.40.250.10">
    <property type="entry name" value="Rhodanese-like domain"/>
    <property type="match status" value="1"/>
</dbReference>
<dbReference type="RefSeq" id="WP_104959197.1">
    <property type="nucleotide sequence ID" value="NZ_CP026377.1"/>
</dbReference>
<name>A0A2L0ILQ7_9GAMM</name>
<dbReference type="EMBL" id="CP026377">
    <property type="protein sequence ID" value="AUX95497.1"/>
    <property type="molecule type" value="Genomic_DNA"/>
</dbReference>
<evidence type="ECO:0000313" key="3">
    <source>
        <dbReference type="Proteomes" id="UP000238365"/>
    </source>
</evidence>
<dbReference type="PROSITE" id="PS50206">
    <property type="entry name" value="RHODANESE_3"/>
    <property type="match status" value="1"/>
</dbReference>
<dbReference type="PANTHER" id="PTHR43031">
    <property type="entry name" value="FAD-DEPENDENT OXIDOREDUCTASE"/>
    <property type="match status" value="1"/>
</dbReference>
<dbReference type="PANTHER" id="PTHR43031:SF1">
    <property type="entry name" value="PYRIDINE NUCLEOTIDE-DISULPHIDE OXIDOREDUCTASE"/>
    <property type="match status" value="1"/>
</dbReference>
<reference evidence="2 3" key="1">
    <citation type="submission" date="2018-01" db="EMBL/GenBank/DDBJ databases">
        <title>Complete and assembled Genome of Pantoea gaviniae DSM22758T.</title>
        <authorList>
            <person name="Stevens M.J.A."/>
            <person name="Zurfluh K."/>
            <person name="Stephan R."/>
        </authorList>
    </citation>
    <scope>NUCLEOTIDE SEQUENCE [LARGE SCALE GENOMIC DNA]</scope>
    <source>
        <strain evidence="2 3">DSM 22758</strain>
    </source>
</reference>
<organism evidence="2 3">
    <name type="scientific">Mixta gaviniae</name>
    <dbReference type="NCBI Taxonomy" id="665914"/>
    <lineage>
        <taxon>Bacteria</taxon>
        <taxon>Pseudomonadati</taxon>
        <taxon>Pseudomonadota</taxon>
        <taxon>Gammaproteobacteria</taxon>
        <taxon>Enterobacterales</taxon>
        <taxon>Erwiniaceae</taxon>
        <taxon>Mixta</taxon>
    </lineage>
</organism>
<dbReference type="InterPro" id="IPR036873">
    <property type="entry name" value="Rhodanese-like_dom_sf"/>
</dbReference>
<sequence length="150" mass="16352">MNPLSTVLSFPPPDAADSAAWLARKLAYYADAWDVAEDLANGIEEIVVIDARAPQAWRAGHICGAVNFPHRDMTPERLAQLDRSKVYVTYCDGIGCNGSTKAAWKLASAGLRVKELIGGLDFWRRDQHPIVEGDAPGEWPQQAARSDCGC</sequence>
<dbReference type="AlphaFoldDB" id="A0A2L0ILQ7"/>
<dbReference type="Pfam" id="PF00581">
    <property type="entry name" value="Rhodanese"/>
    <property type="match status" value="1"/>
</dbReference>
<evidence type="ECO:0000259" key="1">
    <source>
        <dbReference type="PROSITE" id="PS50206"/>
    </source>
</evidence>
<dbReference type="InterPro" id="IPR050229">
    <property type="entry name" value="GlpE_sulfurtransferase"/>
</dbReference>
<feature type="domain" description="Rhodanese" evidence="1">
    <location>
        <begin position="42"/>
        <end position="132"/>
    </location>
</feature>
<dbReference type="SUPFAM" id="SSF52821">
    <property type="entry name" value="Rhodanese/Cell cycle control phosphatase"/>
    <property type="match status" value="1"/>
</dbReference>
<evidence type="ECO:0000313" key="2">
    <source>
        <dbReference type="EMBL" id="AUX95497.1"/>
    </source>
</evidence>
<accession>A0A2L0ILQ7</accession>
<protein>
    <submittedName>
        <fullName evidence="2">Rhodanese</fullName>
    </submittedName>
</protein>
<keyword evidence="3" id="KW-1185">Reference proteome</keyword>
<gene>
    <name evidence="2" type="ORF">C2E15_14665</name>
</gene>
<dbReference type="InterPro" id="IPR001763">
    <property type="entry name" value="Rhodanese-like_dom"/>
</dbReference>
<proteinExistence type="predicted"/>